<comment type="caution">
    <text evidence="2">The sequence shown here is derived from an EMBL/GenBank/DDBJ whole genome shotgun (WGS) entry which is preliminary data.</text>
</comment>
<name>A0ABT4SZM8_9ACTN</name>
<evidence type="ECO:0000259" key="1">
    <source>
        <dbReference type="PROSITE" id="PS50192"/>
    </source>
</evidence>
<keyword evidence="3" id="KW-1185">Reference proteome</keyword>
<dbReference type="Gene3D" id="1.20.5.110">
    <property type="match status" value="1"/>
</dbReference>
<dbReference type="Gene3D" id="1.20.1270.70">
    <property type="entry name" value="Designed single chain three-helix bundle"/>
    <property type="match status" value="1"/>
</dbReference>
<dbReference type="PROSITE" id="PS50192">
    <property type="entry name" value="T_SNARE"/>
    <property type="match status" value="1"/>
</dbReference>
<proteinExistence type="predicted"/>
<dbReference type="RefSeq" id="WP_271277119.1">
    <property type="nucleotide sequence ID" value="NZ_BAABFD010000031.1"/>
</dbReference>
<sequence length="189" mass="21812">MIALLSGVADPYGYRMSSPRHRMHLADRVKRLELRVFATGTDVAELKTAVKQLPSTIRKEILDYTEPVFGEIMAGHATLPTRKDLQGVEQRLTEKFEHRFSDLDSRLDGVDTRLDRMDTRLDGVDARLDRMDTRLDSVDARLDRIDTRLDGVDERLDRIDTRLDRMDTRFDSMESHLRQILAVLGKTEN</sequence>
<feature type="domain" description="T-SNARE coiled-coil homology" evidence="1">
    <location>
        <begin position="104"/>
        <end position="166"/>
    </location>
</feature>
<protein>
    <recommendedName>
        <fullName evidence="1">t-SNARE coiled-coil homology domain-containing protein</fullName>
    </recommendedName>
</protein>
<gene>
    <name evidence="2" type="ORF">OUY24_18535</name>
</gene>
<accession>A0ABT4SZM8</accession>
<dbReference type="SUPFAM" id="SSF57997">
    <property type="entry name" value="Tropomyosin"/>
    <property type="match status" value="1"/>
</dbReference>
<evidence type="ECO:0000313" key="3">
    <source>
        <dbReference type="Proteomes" id="UP001212498"/>
    </source>
</evidence>
<organism evidence="2 3">
    <name type="scientific">Nonomuraea ferruginea</name>
    <dbReference type="NCBI Taxonomy" id="46174"/>
    <lineage>
        <taxon>Bacteria</taxon>
        <taxon>Bacillati</taxon>
        <taxon>Actinomycetota</taxon>
        <taxon>Actinomycetes</taxon>
        <taxon>Streptosporangiales</taxon>
        <taxon>Streptosporangiaceae</taxon>
        <taxon>Nonomuraea</taxon>
    </lineage>
</organism>
<dbReference type="Proteomes" id="UP001212498">
    <property type="component" value="Unassembled WGS sequence"/>
</dbReference>
<reference evidence="2 3" key="1">
    <citation type="submission" date="2022-11" db="EMBL/GenBank/DDBJ databases">
        <title>Nonomuraea corallina sp. nov., a new species of the genus Nonomuraea isolated from sea side sediment in Thai sea.</title>
        <authorList>
            <person name="Ngamcharungchit C."/>
            <person name="Matsumoto A."/>
            <person name="Suriyachadkun C."/>
            <person name="Panbangred W."/>
            <person name="Inahashi Y."/>
            <person name="Intra B."/>
        </authorList>
    </citation>
    <scope>NUCLEOTIDE SEQUENCE [LARGE SCALE GENOMIC DNA]</scope>
    <source>
        <strain evidence="2 3">DSM 43553</strain>
    </source>
</reference>
<evidence type="ECO:0000313" key="2">
    <source>
        <dbReference type="EMBL" id="MDA0642629.1"/>
    </source>
</evidence>
<dbReference type="InterPro" id="IPR000727">
    <property type="entry name" value="T_SNARE_dom"/>
</dbReference>
<dbReference type="EMBL" id="JAPNUD010000046">
    <property type="protein sequence ID" value="MDA0642629.1"/>
    <property type="molecule type" value="Genomic_DNA"/>
</dbReference>